<dbReference type="Gene3D" id="3.40.630.10">
    <property type="entry name" value="Zn peptidases"/>
    <property type="match status" value="1"/>
</dbReference>
<evidence type="ECO:0000313" key="5">
    <source>
        <dbReference type="EMBL" id="TTN01734.1"/>
    </source>
</evidence>
<evidence type="ECO:0000313" key="6">
    <source>
        <dbReference type="Proteomes" id="UP000319801"/>
    </source>
</evidence>
<dbReference type="Proteomes" id="UP000319801">
    <property type="component" value="Unassembled WGS sequence"/>
</dbReference>
<evidence type="ECO:0000256" key="1">
    <source>
        <dbReference type="ARBA" id="ARBA00005634"/>
    </source>
</evidence>
<dbReference type="Gene3D" id="3.50.30.30">
    <property type="match status" value="1"/>
</dbReference>
<keyword evidence="2" id="KW-0472">Membrane</keyword>
<keyword evidence="6" id="KW-1185">Reference proteome</keyword>
<dbReference type="SUPFAM" id="SSF47672">
    <property type="entry name" value="Transferrin receptor-like dimerisation domain"/>
    <property type="match status" value="1"/>
</dbReference>
<sequence length="648" mass="70990">MEDNSSQQELIMSDLDEETVRNGVETCVTNQLHDSSIRSSQHALRNICFIVTATLFMFGIGFLIGVIAHTKRDERNAPSYTESTSSEDMVQMETIMDWSNVTSLFKNKLTISSIDKSLNEFSSVSHQAGSPGDEELSRKIWKKFLDFGMKPWNDEHFVRIPTRPAKGTNTVVFHNTTFSETGFLAYSPTGKVQVANAAHVNASAVLIYPDPADYSIGEETNLFGHVHLGSGDPFTPGFPSSNHTQFSSVKSLGLPSIPAQTIRAATAAAIIRKLGGPDLPPEWAGGGLRDVTYKLGCGDDNISVEVENFLSAMKISNVFGVIKGFIDPDRYVVIGGQRDAWGPGFAKSTIGTSLLIELARVISSMIHEDGFEPRRSMVFASWSAGEYGAVGATEWLEGYLSSLNMKAVSYISLDKVVTGSFFKASASPLMYDLIASTLKENKQYLFFGTMLDTRKNLEAETPTEFLVLAKAAGEIAGVMALRLVHDHLLKLNVEKYKNILRIHISKINKEVMRLQKSSHLTEHVQVQWLISAMGSYSRASTRLITITENSDLDDLAQCRIINDQIIGVERNLLSPYVSPQDAPFRHILLGSGSHTLGALVTDLDSMQNGSASADAVLLNNQIAMASWIIRSCANALAGNVWDVESDLD</sequence>
<dbReference type="GO" id="GO:0006879">
    <property type="term" value="P:intracellular iron ion homeostasis"/>
    <property type="evidence" value="ECO:0007669"/>
    <property type="project" value="UniProtKB-UniRule"/>
</dbReference>
<dbReference type="InterPro" id="IPR046450">
    <property type="entry name" value="PA_dom_sf"/>
</dbReference>
<feature type="transmembrane region" description="Helical" evidence="2">
    <location>
        <begin position="47"/>
        <end position="68"/>
    </location>
</feature>
<dbReference type="EMBL" id="VCAZ01000244">
    <property type="protein sequence ID" value="TTN01734.1"/>
    <property type="molecule type" value="Genomic_DNA"/>
</dbReference>
<organism evidence="5 6">
    <name type="scientific">Bagarius yarrelli</name>
    <name type="common">Goonch</name>
    <name type="synonym">Bagrus yarrelli</name>
    <dbReference type="NCBI Taxonomy" id="175774"/>
    <lineage>
        <taxon>Eukaryota</taxon>
        <taxon>Metazoa</taxon>
        <taxon>Chordata</taxon>
        <taxon>Craniata</taxon>
        <taxon>Vertebrata</taxon>
        <taxon>Euteleostomi</taxon>
        <taxon>Actinopterygii</taxon>
        <taxon>Neopterygii</taxon>
        <taxon>Teleostei</taxon>
        <taxon>Ostariophysi</taxon>
        <taxon>Siluriformes</taxon>
        <taxon>Sisoridae</taxon>
        <taxon>Sisorinae</taxon>
        <taxon>Bagarius</taxon>
    </lineage>
</organism>
<dbReference type="Pfam" id="PF04253">
    <property type="entry name" value="TFR_dimer"/>
    <property type="match status" value="1"/>
</dbReference>
<dbReference type="InterPro" id="IPR007365">
    <property type="entry name" value="TFR-like_dimer_dom"/>
</dbReference>
<comment type="function">
    <text evidence="2">Cellular uptake of iron occurs via receptor-mediated endocytosis of ligand-occupied transferrin receptor into specialized endosomes. Endosomal acidification leads to iron release. The apotransferrin-receptor complex is then recycled to the cell surface with a return to neutral pH and the concomitant loss of affinity of apotransferrin for its receptor. Transferrin receptor is necessary for development of erythrocytes and the nervous system. Acts as a lipid sensor that regulates mitochondrial fusion by regulating activation of the JNK pathway.</text>
</comment>
<protein>
    <recommendedName>
        <fullName evidence="2">Transferrin receptor protein 1</fullName>
    </recommendedName>
</protein>
<reference evidence="5 6" key="1">
    <citation type="journal article" date="2019" name="Genome Biol. Evol.">
        <title>Whole-Genome Sequencing of the Giant Devil Catfish, Bagarius yarrelli.</title>
        <authorList>
            <person name="Jiang W."/>
            <person name="Lv Y."/>
            <person name="Cheng L."/>
            <person name="Yang K."/>
            <person name="Chao B."/>
            <person name="Wang X."/>
            <person name="Li Y."/>
            <person name="Pan X."/>
            <person name="You X."/>
            <person name="Zhang Y."/>
            <person name="Yang J."/>
            <person name="Li J."/>
            <person name="Zhang X."/>
            <person name="Liu S."/>
            <person name="Sun C."/>
            <person name="Yang J."/>
            <person name="Shi Q."/>
        </authorList>
    </citation>
    <scope>NUCLEOTIDE SEQUENCE [LARGE SCALE GENOMIC DNA]</scope>
    <source>
        <strain evidence="5">JWS20170419001</strain>
        <tissue evidence="5">Muscle</tissue>
    </source>
</reference>
<dbReference type="GO" id="GO:0009897">
    <property type="term" value="C:external side of plasma membrane"/>
    <property type="evidence" value="ECO:0007669"/>
    <property type="project" value="TreeGrafter"/>
</dbReference>
<keyword evidence="2" id="KW-1133">Transmembrane helix</keyword>
<feature type="domain" description="Transferrin receptor-like dimerisation" evidence="3">
    <location>
        <begin position="527"/>
        <end position="636"/>
    </location>
</feature>
<comment type="PTM">
    <text evidence="2">Stearoylated.</text>
</comment>
<dbReference type="InterPro" id="IPR007484">
    <property type="entry name" value="Peptidase_M28"/>
</dbReference>
<keyword evidence="2" id="KW-1003">Cell membrane</keyword>
<dbReference type="GO" id="GO:0004998">
    <property type="term" value="F:transferrin receptor activity"/>
    <property type="evidence" value="ECO:0007669"/>
    <property type="project" value="UniProtKB-UniRule"/>
</dbReference>
<accession>A0A556VK92</accession>
<keyword evidence="2" id="KW-0812">Transmembrane</keyword>
<dbReference type="InterPro" id="IPR039373">
    <property type="entry name" value="Peptidase_M28B"/>
</dbReference>
<evidence type="ECO:0000259" key="3">
    <source>
        <dbReference type="Pfam" id="PF04253"/>
    </source>
</evidence>
<comment type="subunit">
    <text evidence="2">Homodimer; disulfide-linked.</text>
</comment>
<keyword evidence="2 5" id="KW-0675">Receptor</keyword>
<proteinExistence type="inferred from homology"/>
<dbReference type="GO" id="GO:0042470">
    <property type="term" value="C:melanosome"/>
    <property type="evidence" value="ECO:0007669"/>
    <property type="project" value="UniProtKB-SubCell"/>
</dbReference>
<keyword evidence="2" id="KW-0325">Glycoprotein</keyword>
<keyword evidence="2" id="KW-0254">Endocytosis</keyword>
<dbReference type="Pfam" id="PF04389">
    <property type="entry name" value="Peptidase_M28"/>
    <property type="match status" value="1"/>
</dbReference>
<dbReference type="PANTHER" id="PTHR10404">
    <property type="entry name" value="N-ACETYLATED-ALPHA-LINKED ACIDIC DIPEPTIDASE"/>
    <property type="match status" value="1"/>
</dbReference>
<dbReference type="PANTHER" id="PTHR10404:SF26">
    <property type="entry name" value="TRANSFERRIN RECEPTOR PROTEIN 1"/>
    <property type="match status" value="1"/>
</dbReference>
<evidence type="ECO:0000256" key="2">
    <source>
        <dbReference type="RuleBase" id="RU367157"/>
    </source>
</evidence>
<dbReference type="FunFam" id="3.40.630.10:FF:000101">
    <property type="entry name" value="N-acetylated alpha-linked acidic dipeptidase like 1"/>
    <property type="match status" value="1"/>
</dbReference>
<dbReference type="GO" id="GO:0031623">
    <property type="term" value="P:receptor internalization"/>
    <property type="evidence" value="ECO:0007669"/>
    <property type="project" value="UniProtKB-UniRule"/>
</dbReference>
<feature type="domain" description="Peptidase M28" evidence="4">
    <location>
        <begin position="317"/>
        <end position="419"/>
    </location>
</feature>
<dbReference type="SUPFAM" id="SSF52025">
    <property type="entry name" value="PA domain"/>
    <property type="match status" value="1"/>
</dbReference>
<dbReference type="OrthoDB" id="5841748at2759"/>
<keyword evidence="2" id="KW-0564">Palmitate</keyword>
<comment type="similarity">
    <text evidence="1 2">Belongs to the peptidase M28 family. M28B subfamily.</text>
</comment>
<dbReference type="GO" id="GO:0033572">
    <property type="term" value="P:transferrin transport"/>
    <property type="evidence" value="ECO:0007669"/>
    <property type="project" value="UniProtKB-UniRule"/>
</dbReference>
<comment type="caution">
    <text evidence="5">The sequence shown here is derived from an EMBL/GenBank/DDBJ whole genome shotgun (WGS) entry which is preliminary data.</text>
</comment>
<keyword evidence="2" id="KW-0449">Lipoprotein</keyword>
<dbReference type="AlphaFoldDB" id="A0A556VK92"/>
<evidence type="ECO:0000259" key="4">
    <source>
        <dbReference type="Pfam" id="PF04389"/>
    </source>
</evidence>
<gene>
    <name evidence="5" type="ORF">Baya_15894</name>
</gene>
<dbReference type="InterPro" id="IPR036757">
    <property type="entry name" value="TFR-like_dimer_dom_sf"/>
</dbReference>
<comment type="subcellular location">
    <subcellularLocation>
        <location evidence="2">Cell membrane</location>
        <topology evidence="2">Single-pass type II membrane protein</topology>
    </subcellularLocation>
    <subcellularLocation>
        <location evidence="2">Melanosome</location>
    </subcellularLocation>
</comment>
<name>A0A556VK92_BAGYA</name>
<dbReference type="Gene3D" id="1.20.930.40">
    <property type="entry name" value="Transferrin receptor-like, dimerisation domain"/>
    <property type="match status" value="1"/>
</dbReference>
<dbReference type="SUPFAM" id="SSF53187">
    <property type="entry name" value="Zn-dependent exopeptidases"/>
    <property type="match status" value="1"/>
</dbReference>